<sequence length="1039" mass="118886">MQDSAFKIYNASAGSGKTFTLVREYLKIVLAPAHTPGFRQILAITFTNKAVNEMKQRILKSLYKFSTSSPGKNEDPLFLSLCEDLSCSPEQLQHQAQKALRYVLHNYAFFDVSTIDKFTHRLIRTFSRDLKLPYQFEVVLDLKELMQEVVGRLLSKAGSDAELTKTLIAFSLEKIDADKSWDIANDLNETGGLLFDENQLRYLEALGSKSAKEFRELKSFLREQVSASESEIKETALLCLDLIRTNGLERTDFKSGYFPKFLDQIVNDQGSLNFDAGWKVKFGEEPLYSQKVALEKKEILDTLLPRFAEHFNTIRNAFYRAAFHRNAYGNLVPLAILNALQAELEELSRERELLPISKFNQLIAREIKDQPAPYIYERLGEKYRHYFIDEFQDTSELQWNNLVPLISNALEGQDESGRKGSLFLVGDAKQAIYRWRGGKAEQFLNLINLSDPVFTISPEIRNLPRNYRSHRCIVEFNNEFFKITSPVLSNPGYQHLFNGGDGQQTNQLEDGEIILEFIDRSAEEEELAYGARIVDYIEAVRAKGYGYEDICILTRKIKQGVSVAEYLLNYGLPVISSETLLLSSSPEVRFCMALLEISIRPEEANPRFEALQFLNSVSASFNWAMVNDLDGFKGLLTDVYGIKWKDFSEMNAIDALEYAISCFKLNPDSNAYLNFLLDEALQVSLREGPDVAVFLNHWQNRKEKLSIVAPEGLDAITIMTIHKAKGLEFPVVIFPYANTAIYEDKNPKLWADVPETSYCGFQSLLLSKKKEMLHYPGKIADLFHEEQAKLELDAFNLLYVALTRSIAGLYIISEFTPGKENNTISRYSDLFVQYLQDTGRWDNGESRYVIGKLPEPVQKVREEEKPLQQVSANIYSGKQHLEKKLLPARKMSWDPRKEKAVAWGNLFHELMSHIIYETDVNHALSTFTDERTVEAEQLEILKEKSDTLVTHPELNIFFRPGNEVRNEAEIITENGLILRPDRLVFRDNKVSILDYKTGKPAEADKKQVREYAEALRAMGFSVSREVLVYIDEEIAPIFI</sequence>
<keyword evidence="2 14" id="KW-0547">Nucleotide-binding</keyword>
<organism evidence="17 18">
    <name type="scientific">Lentiprolixibacter aurantiacus</name>
    <dbReference type="NCBI Taxonomy" id="2993939"/>
    <lineage>
        <taxon>Bacteria</taxon>
        <taxon>Pseudomonadati</taxon>
        <taxon>Bacteroidota</taxon>
        <taxon>Flavobacteriia</taxon>
        <taxon>Flavobacteriales</taxon>
        <taxon>Flavobacteriaceae</taxon>
        <taxon>Lentiprolixibacter</taxon>
    </lineage>
</organism>
<keyword evidence="5 14" id="KW-0347">Helicase</keyword>
<keyword evidence="8" id="KW-0238">DNA-binding</keyword>
<dbReference type="GO" id="GO:0005524">
    <property type="term" value="F:ATP binding"/>
    <property type="evidence" value="ECO:0007669"/>
    <property type="project" value="UniProtKB-UniRule"/>
</dbReference>
<gene>
    <name evidence="17" type="ORF">OO016_02145</name>
</gene>
<name>A0AAE3MJ57_9FLAO</name>
<dbReference type="PROSITE" id="PS51198">
    <property type="entry name" value="UVRD_HELICASE_ATP_BIND"/>
    <property type="match status" value="1"/>
</dbReference>
<comment type="caution">
    <text evidence="17">The sequence shown here is derived from an EMBL/GenBank/DDBJ whole genome shotgun (WGS) entry which is preliminary data.</text>
</comment>
<dbReference type="GO" id="GO:0000725">
    <property type="term" value="P:recombinational repair"/>
    <property type="evidence" value="ECO:0007669"/>
    <property type="project" value="TreeGrafter"/>
</dbReference>
<dbReference type="Gene3D" id="3.90.320.10">
    <property type="match status" value="1"/>
</dbReference>
<dbReference type="InterPro" id="IPR027417">
    <property type="entry name" value="P-loop_NTPase"/>
</dbReference>
<dbReference type="EC" id="5.6.2.4" evidence="12"/>
<dbReference type="EMBL" id="JAPFQP010000001">
    <property type="protein sequence ID" value="MCX2718393.1"/>
    <property type="molecule type" value="Genomic_DNA"/>
</dbReference>
<dbReference type="GO" id="GO:0004527">
    <property type="term" value="F:exonuclease activity"/>
    <property type="evidence" value="ECO:0007669"/>
    <property type="project" value="UniProtKB-KW"/>
</dbReference>
<evidence type="ECO:0000256" key="4">
    <source>
        <dbReference type="ARBA" id="ARBA00022801"/>
    </source>
</evidence>
<keyword evidence="7 14" id="KW-0067">ATP-binding</keyword>
<dbReference type="AlphaFoldDB" id="A0AAE3MJ57"/>
<dbReference type="PANTHER" id="PTHR11070:SF67">
    <property type="entry name" value="DNA 3'-5' HELICASE"/>
    <property type="match status" value="1"/>
</dbReference>
<feature type="domain" description="UvrD-like helicase ATP-binding" evidence="15">
    <location>
        <begin position="1"/>
        <end position="470"/>
    </location>
</feature>
<keyword evidence="1" id="KW-0540">Nuclease</keyword>
<keyword evidence="9" id="KW-0234">DNA repair</keyword>
<keyword evidence="4 14" id="KW-0378">Hydrolase</keyword>
<evidence type="ECO:0000313" key="18">
    <source>
        <dbReference type="Proteomes" id="UP001207116"/>
    </source>
</evidence>
<keyword evidence="10" id="KW-0413">Isomerase</keyword>
<dbReference type="SUPFAM" id="SSF52540">
    <property type="entry name" value="P-loop containing nucleoside triphosphate hydrolases"/>
    <property type="match status" value="1"/>
</dbReference>
<evidence type="ECO:0000256" key="8">
    <source>
        <dbReference type="ARBA" id="ARBA00023125"/>
    </source>
</evidence>
<evidence type="ECO:0000313" key="17">
    <source>
        <dbReference type="EMBL" id="MCX2718393.1"/>
    </source>
</evidence>
<evidence type="ECO:0000256" key="6">
    <source>
        <dbReference type="ARBA" id="ARBA00022839"/>
    </source>
</evidence>
<dbReference type="InterPro" id="IPR014016">
    <property type="entry name" value="UvrD-like_ATP-bd"/>
</dbReference>
<dbReference type="PANTHER" id="PTHR11070">
    <property type="entry name" value="UVRD / RECB / PCRA DNA HELICASE FAMILY MEMBER"/>
    <property type="match status" value="1"/>
</dbReference>
<keyword evidence="18" id="KW-1185">Reference proteome</keyword>
<evidence type="ECO:0000256" key="11">
    <source>
        <dbReference type="ARBA" id="ARBA00034617"/>
    </source>
</evidence>
<proteinExistence type="predicted"/>
<dbReference type="RefSeq" id="WP_266010440.1">
    <property type="nucleotide sequence ID" value="NZ_JAPFQP010000001.1"/>
</dbReference>
<dbReference type="Pfam" id="PF13361">
    <property type="entry name" value="UvrD_C"/>
    <property type="match status" value="2"/>
</dbReference>
<dbReference type="GO" id="GO:0005829">
    <property type="term" value="C:cytosol"/>
    <property type="evidence" value="ECO:0007669"/>
    <property type="project" value="TreeGrafter"/>
</dbReference>
<evidence type="ECO:0000256" key="14">
    <source>
        <dbReference type="PROSITE-ProRule" id="PRU00560"/>
    </source>
</evidence>
<protein>
    <recommendedName>
        <fullName evidence="12">DNA 3'-5' helicase</fullName>
        <ecNumber evidence="12">5.6.2.4</ecNumber>
    </recommendedName>
</protein>
<evidence type="ECO:0000256" key="10">
    <source>
        <dbReference type="ARBA" id="ARBA00023235"/>
    </source>
</evidence>
<evidence type="ECO:0000256" key="1">
    <source>
        <dbReference type="ARBA" id="ARBA00022722"/>
    </source>
</evidence>
<evidence type="ECO:0000259" key="15">
    <source>
        <dbReference type="PROSITE" id="PS51198"/>
    </source>
</evidence>
<dbReference type="Pfam" id="PF00580">
    <property type="entry name" value="UvrD-helicase"/>
    <property type="match status" value="1"/>
</dbReference>
<dbReference type="Proteomes" id="UP001207116">
    <property type="component" value="Unassembled WGS sequence"/>
</dbReference>
<dbReference type="GO" id="GO:0043138">
    <property type="term" value="F:3'-5' DNA helicase activity"/>
    <property type="evidence" value="ECO:0007669"/>
    <property type="project" value="UniProtKB-EC"/>
</dbReference>
<accession>A0AAE3MJ57</accession>
<evidence type="ECO:0000256" key="13">
    <source>
        <dbReference type="ARBA" id="ARBA00048988"/>
    </source>
</evidence>
<comment type="catalytic activity">
    <reaction evidence="11">
        <text>Couples ATP hydrolysis with the unwinding of duplex DNA by translocating in the 3'-5' direction.</text>
        <dbReference type="EC" id="5.6.2.4"/>
    </reaction>
</comment>
<dbReference type="Pfam" id="PF12705">
    <property type="entry name" value="PDDEXK_1"/>
    <property type="match status" value="1"/>
</dbReference>
<reference evidence="17" key="1">
    <citation type="submission" date="2022-11" db="EMBL/GenBank/DDBJ databases">
        <title>The characterization of three novel Bacteroidetes species and genomic analysis of their roles in tidal elemental geochemical cycles.</title>
        <authorList>
            <person name="Ma K.-J."/>
        </authorList>
    </citation>
    <scope>NUCLEOTIDE SEQUENCE</scope>
    <source>
        <strain evidence="17">M415</strain>
    </source>
</reference>
<evidence type="ECO:0000256" key="3">
    <source>
        <dbReference type="ARBA" id="ARBA00022763"/>
    </source>
</evidence>
<comment type="catalytic activity">
    <reaction evidence="13">
        <text>ATP + H2O = ADP + phosphate + H(+)</text>
        <dbReference type="Rhea" id="RHEA:13065"/>
        <dbReference type="ChEBI" id="CHEBI:15377"/>
        <dbReference type="ChEBI" id="CHEBI:15378"/>
        <dbReference type="ChEBI" id="CHEBI:30616"/>
        <dbReference type="ChEBI" id="CHEBI:43474"/>
        <dbReference type="ChEBI" id="CHEBI:456216"/>
        <dbReference type="EC" id="5.6.2.4"/>
    </reaction>
</comment>
<feature type="domain" description="UvrD-like helicase C-terminal" evidence="16">
    <location>
        <begin position="483"/>
        <end position="726"/>
    </location>
</feature>
<dbReference type="InterPro" id="IPR038726">
    <property type="entry name" value="PDDEXK_AddAB-type"/>
</dbReference>
<evidence type="ECO:0000256" key="7">
    <source>
        <dbReference type="ARBA" id="ARBA00022840"/>
    </source>
</evidence>
<dbReference type="InterPro" id="IPR014017">
    <property type="entry name" value="DNA_helicase_UvrD-like_C"/>
</dbReference>
<evidence type="ECO:0000256" key="12">
    <source>
        <dbReference type="ARBA" id="ARBA00034808"/>
    </source>
</evidence>
<dbReference type="Gene3D" id="1.10.3170.10">
    <property type="entry name" value="Recbcd, chain B, domain 2"/>
    <property type="match status" value="1"/>
</dbReference>
<dbReference type="InterPro" id="IPR011604">
    <property type="entry name" value="PDDEXK-like_dom_sf"/>
</dbReference>
<dbReference type="PROSITE" id="PS51217">
    <property type="entry name" value="UVRD_HELICASE_CTER"/>
    <property type="match status" value="1"/>
</dbReference>
<keyword evidence="6" id="KW-0269">Exonuclease</keyword>
<evidence type="ECO:0000256" key="5">
    <source>
        <dbReference type="ARBA" id="ARBA00022806"/>
    </source>
</evidence>
<dbReference type="InterPro" id="IPR000212">
    <property type="entry name" value="DNA_helicase_UvrD/REP"/>
</dbReference>
<feature type="binding site" evidence="14">
    <location>
        <begin position="11"/>
        <end position="18"/>
    </location>
    <ligand>
        <name>ATP</name>
        <dbReference type="ChEBI" id="CHEBI:30616"/>
    </ligand>
</feature>
<dbReference type="GO" id="GO:0003677">
    <property type="term" value="F:DNA binding"/>
    <property type="evidence" value="ECO:0007669"/>
    <property type="project" value="UniProtKB-KW"/>
</dbReference>
<keyword evidence="3" id="KW-0227">DNA damage</keyword>
<evidence type="ECO:0000256" key="9">
    <source>
        <dbReference type="ARBA" id="ARBA00023204"/>
    </source>
</evidence>
<dbReference type="Gene3D" id="3.40.50.300">
    <property type="entry name" value="P-loop containing nucleotide triphosphate hydrolases"/>
    <property type="match status" value="3"/>
</dbReference>
<evidence type="ECO:0000259" key="16">
    <source>
        <dbReference type="PROSITE" id="PS51217"/>
    </source>
</evidence>
<evidence type="ECO:0000256" key="2">
    <source>
        <dbReference type="ARBA" id="ARBA00022741"/>
    </source>
</evidence>